<reference evidence="1" key="1">
    <citation type="submission" date="2022-10" db="EMBL/GenBank/DDBJ databases">
        <title>Comparative genomics and taxonomic characterization of three novel marine species of genus Reichenbachiella exhibiting antioxidant and polysaccharide degradation activities.</title>
        <authorList>
            <person name="Muhammad N."/>
            <person name="Lee Y.-J."/>
            <person name="Ko J."/>
            <person name="Kim S.-G."/>
        </authorList>
    </citation>
    <scope>NUCLEOTIDE SEQUENCE</scope>
    <source>
        <strain evidence="1">Wsw4-B4</strain>
    </source>
</reference>
<evidence type="ECO:0000313" key="1">
    <source>
        <dbReference type="EMBL" id="UXX79578.1"/>
    </source>
</evidence>
<protein>
    <recommendedName>
        <fullName evidence="3">Lipocalin-like domain-containing protein</fullName>
    </recommendedName>
</protein>
<accession>A0ABY6D398</accession>
<dbReference type="RefSeq" id="WP_263051309.1">
    <property type="nucleotide sequence ID" value="NZ_CP106735.1"/>
</dbReference>
<organism evidence="1 2">
    <name type="scientific">Reichenbachiella carrageenanivorans</name>
    <dbReference type="NCBI Taxonomy" id="2979869"/>
    <lineage>
        <taxon>Bacteria</taxon>
        <taxon>Pseudomonadati</taxon>
        <taxon>Bacteroidota</taxon>
        <taxon>Cytophagia</taxon>
        <taxon>Cytophagales</taxon>
        <taxon>Reichenbachiellaceae</taxon>
        <taxon>Reichenbachiella</taxon>
    </lineage>
</organism>
<proteinExistence type="predicted"/>
<dbReference type="PROSITE" id="PS51257">
    <property type="entry name" value="PROKAR_LIPOPROTEIN"/>
    <property type="match status" value="1"/>
</dbReference>
<gene>
    <name evidence="1" type="ORF">N7E81_00445</name>
</gene>
<name>A0ABY6D398_9BACT</name>
<dbReference type="Proteomes" id="UP001062165">
    <property type="component" value="Chromosome"/>
</dbReference>
<evidence type="ECO:0000313" key="2">
    <source>
        <dbReference type="Proteomes" id="UP001062165"/>
    </source>
</evidence>
<evidence type="ECO:0008006" key="3">
    <source>
        <dbReference type="Google" id="ProtNLM"/>
    </source>
</evidence>
<dbReference type="EMBL" id="CP106735">
    <property type="protein sequence ID" value="UXX79578.1"/>
    <property type="molecule type" value="Genomic_DNA"/>
</dbReference>
<sequence length="155" mass="16302">MKHFSNILKYSLFLSLVVAIVSCGGSDDDPAPSPDELIAIAEALTKGEASFKSVSEPTDATELDWSNLVVKFNGGVDGGTYTTTGSANANVWPASGTWTFKDDTGKTLVRDGSTDVTVAVSATELNTTFTVVQPETARTKVVGGEWSFALSFPAE</sequence>
<keyword evidence="2" id="KW-1185">Reference proteome</keyword>